<dbReference type="RefSeq" id="WP_121081936.1">
    <property type="nucleotide sequence ID" value="NZ_RBZU01000001.1"/>
</dbReference>
<dbReference type="SUPFAM" id="SSF54631">
    <property type="entry name" value="CBS-domain pair"/>
    <property type="match status" value="1"/>
</dbReference>
<dbReference type="InterPro" id="IPR000644">
    <property type="entry name" value="CBS_dom"/>
</dbReference>
<evidence type="ECO:0000313" key="5">
    <source>
        <dbReference type="Proteomes" id="UP000270342"/>
    </source>
</evidence>
<dbReference type="InterPro" id="IPR058581">
    <property type="entry name" value="TM_HPP"/>
</dbReference>
<dbReference type="Pfam" id="PF04982">
    <property type="entry name" value="TM_HPP"/>
    <property type="match status" value="1"/>
</dbReference>
<feature type="domain" description="CBS" evidence="3">
    <location>
        <begin position="245"/>
        <end position="302"/>
    </location>
</feature>
<keyword evidence="1" id="KW-0129">CBS domain</keyword>
<comment type="caution">
    <text evidence="4">The sequence shown here is derived from an EMBL/GenBank/DDBJ whole genome shotgun (WGS) entry which is preliminary data.</text>
</comment>
<accession>A0A494Y6Y9</accession>
<keyword evidence="2" id="KW-0812">Transmembrane</keyword>
<keyword evidence="2" id="KW-1133">Transmembrane helix</keyword>
<organism evidence="4 5">
    <name type="scientific">Pararobbsia silviterrae</name>
    <dbReference type="NCBI Taxonomy" id="1792498"/>
    <lineage>
        <taxon>Bacteria</taxon>
        <taxon>Pseudomonadati</taxon>
        <taxon>Pseudomonadota</taxon>
        <taxon>Betaproteobacteria</taxon>
        <taxon>Burkholderiales</taxon>
        <taxon>Burkholderiaceae</taxon>
        <taxon>Pararobbsia</taxon>
    </lineage>
</organism>
<dbReference type="AlphaFoldDB" id="A0A494Y6Y9"/>
<dbReference type="SMART" id="SM00116">
    <property type="entry name" value="CBS"/>
    <property type="match status" value="2"/>
</dbReference>
<evidence type="ECO:0000256" key="1">
    <source>
        <dbReference type="PROSITE-ProRule" id="PRU00703"/>
    </source>
</evidence>
<dbReference type="Gene3D" id="3.10.580.10">
    <property type="entry name" value="CBS-domain"/>
    <property type="match status" value="1"/>
</dbReference>
<feature type="domain" description="CBS" evidence="3">
    <location>
        <begin position="331"/>
        <end position="389"/>
    </location>
</feature>
<feature type="transmembrane region" description="Helical" evidence="2">
    <location>
        <begin position="21"/>
        <end position="42"/>
    </location>
</feature>
<protein>
    <submittedName>
        <fullName evidence="4">HPP family protein</fullName>
    </submittedName>
</protein>
<dbReference type="InterPro" id="IPR046342">
    <property type="entry name" value="CBS_dom_sf"/>
</dbReference>
<dbReference type="EMBL" id="RBZU01000001">
    <property type="protein sequence ID" value="RKP58404.1"/>
    <property type="molecule type" value="Genomic_DNA"/>
</dbReference>
<dbReference type="PANTHER" id="PTHR33741">
    <property type="entry name" value="TRANSMEMBRANE PROTEIN DDB_G0269096-RELATED"/>
    <property type="match status" value="1"/>
</dbReference>
<feature type="transmembrane region" description="Helical" evidence="2">
    <location>
        <begin position="48"/>
        <end position="68"/>
    </location>
</feature>
<reference evidence="4 5" key="1">
    <citation type="submission" date="2018-10" db="EMBL/GenBank/DDBJ databases">
        <title>Robbsia sp. DHC34, isolated from soil.</title>
        <authorList>
            <person name="Gao Z.-H."/>
            <person name="Qiu L.-H."/>
        </authorList>
    </citation>
    <scope>NUCLEOTIDE SEQUENCE [LARGE SCALE GENOMIC DNA]</scope>
    <source>
        <strain evidence="4 5">DHC34</strain>
    </source>
</reference>
<dbReference type="InterPro" id="IPR007065">
    <property type="entry name" value="HPP"/>
</dbReference>
<name>A0A494Y6Y9_9BURK</name>
<dbReference type="Proteomes" id="UP000270342">
    <property type="component" value="Unassembled WGS sequence"/>
</dbReference>
<dbReference type="PANTHER" id="PTHR33741:SF5">
    <property type="entry name" value="TRANSMEMBRANE PROTEIN DDB_G0269096-RELATED"/>
    <property type="match status" value="1"/>
</dbReference>
<dbReference type="Pfam" id="PF00571">
    <property type="entry name" value="CBS"/>
    <property type="match status" value="2"/>
</dbReference>
<dbReference type="OrthoDB" id="9811720at2"/>
<sequence>MRVWLSSFSPAPMTVRGAERVRACVGALIGIACVGITMRVLLANHPAAVPMLVAPMGASAVLLFGVPASPLAQPWSIIGGNLVAATIGVACAQLIPDPLLAAALAVALALAGMFALRCVHPPSGAVALTAVLGGHDIHALGFGFVVSPILFQSMALLGAALVYHAATGHRYPHANHAAQALGMARGSDAQGLPPMPLTRGDLDAALARQRELLDIAPDDLETLFRDVQLHAYARSFATLTCAEIMSRDVIVVGPRMPATLALERLTRHRVKALPVSDTAGRLAGIVTRADLMQPDARELGATRIVRLMRRWLASAEPAAKRTPGCTVGDVMTTEVRAVSIDAPVSELVPLFADHGHHHVPVVDRDRRVVGVITPTDMIRGVYRQAGLPERSIEHGGARHAA</sequence>
<gene>
    <name evidence="4" type="ORF">D7S86_00070</name>
</gene>
<feature type="transmembrane region" description="Helical" evidence="2">
    <location>
        <begin position="101"/>
        <end position="119"/>
    </location>
</feature>
<evidence type="ECO:0000313" key="4">
    <source>
        <dbReference type="EMBL" id="RKP58404.1"/>
    </source>
</evidence>
<dbReference type="PROSITE" id="PS51371">
    <property type="entry name" value="CBS"/>
    <property type="match status" value="2"/>
</dbReference>
<evidence type="ECO:0000256" key="2">
    <source>
        <dbReference type="SAM" id="Phobius"/>
    </source>
</evidence>
<dbReference type="CDD" id="cd04600">
    <property type="entry name" value="CBS_pair_HPP_assoc"/>
    <property type="match status" value="1"/>
</dbReference>
<evidence type="ECO:0000259" key="3">
    <source>
        <dbReference type="PROSITE" id="PS51371"/>
    </source>
</evidence>
<proteinExistence type="predicted"/>
<keyword evidence="2" id="KW-0472">Membrane</keyword>
<feature type="transmembrane region" description="Helical" evidence="2">
    <location>
        <begin position="75"/>
        <end position="95"/>
    </location>
</feature>
<feature type="transmembrane region" description="Helical" evidence="2">
    <location>
        <begin position="140"/>
        <end position="163"/>
    </location>
</feature>
<keyword evidence="5" id="KW-1185">Reference proteome</keyword>
<dbReference type="PROSITE" id="PS51257">
    <property type="entry name" value="PROKAR_LIPOPROTEIN"/>
    <property type="match status" value="1"/>
</dbReference>